<accession>A0ABX3G3U8</accession>
<dbReference type="InterPro" id="IPR029063">
    <property type="entry name" value="SAM-dependent_MTases_sf"/>
</dbReference>
<evidence type="ECO:0000313" key="3">
    <source>
        <dbReference type="EMBL" id="OLZ67322.1"/>
    </source>
</evidence>
<dbReference type="InterPro" id="IPR041698">
    <property type="entry name" value="Methyltransf_25"/>
</dbReference>
<evidence type="ECO:0000313" key="4">
    <source>
        <dbReference type="Proteomes" id="UP000187151"/>
    </source>
</evidence>
<dbReference type="Proteomes" id="UP000187151">
    <property type="component" value="Unassembled WGS sequence"/>
</dbReference>
<dbReference type="RefSeq" id="WP_030838916.1">
    <property type="nucleotide sequence ID" value="NZ_JBHYUY010000086.1"/>
</dbReference>
<name>A0ABX3G3U8_9ACTN</name>
<sequence length="280" mass="30940">MTENLLADVQDYFSVKAEAYDDVDLQPYWMLSDRLLAAALKDEVLAKLPEGFRFLDAGCGTGRWTTFFAEQAPTSRGTSFDLTAEMLAVAEEKARRRGFADRVSFVRGDLADVSETLAGQTFDLAFNFHNVLGFVADPEQVIADIAGLLNPGGLLVSFLPSVWHTAFFNISVGNLDEAEKALGRRGRFTTQMPDMHLFDLERIEKMHADAGLELAVVSGFPNLIYPGYQETQLHGSTEKLVDILAGDNVERIFEMENALRTTPGIAPRGNNLFVVSRRPA</sequence>
<reference evidence="3 4" key="1">
    <citation type="submission" date="2016-01" db="EMBL/GenBank/DDBJ databases">
        <title>Streptomyces amritsarensis strain MTCC 11845 genome sequencing and assembly.</title>
        <authorList>
            <person name="Sharma D."/>
            <person name="Nair G.R."/>
            <person name="Kaur G."/>
            <person name="Manhas R.K."/>
            <person name="Mayilraj S."/>
        </authorList>
    </citation>
    <scope>NUCLEOTIDE SEQUENCE [LARGE SCALE GENOMIC DNA]</scope>
    <source>
        <strain evidence="3 4">MTCC 11845</strain>
    </source>
</reference>
<dbReference type="Gene3D" id="3.40.50.150">
    <property type="entry name" value="Vaccinia Virus protein VP39"/>
    <property type="match status" value="1"/>
</dbReference>
<comment type="caution">
    <text evidence="3">The sequence shown here is derived from an EMBL/GenBank/DDBJ whole genome shotgun (WGS) entry which is preliminary data.</text>
</comment>
<evidence type="ECO:0000259" key="2">
    <source>
        <dbReference type="Pfam" id="PF13649"/>
    </source>
</evidence>
<organism evidence="3 4">
    <name type="scientific">Streptomyces amritsarensis</name>
    <dbReference type="NCBI Taxonomy" id="681158"/>
    <lineage>
        <taxon>Bacteria</taxon>
        <taxon>Bacillati</taxon>
        <taxon>Actinomycetota</taxon>
        <taxon>Actinomycetes</taxon>
        <taxon>Kitasatosporales</taxon>
        <taxon>Streptomycetaceae</taxon>
        <taxon>Streptomyces</taxon>
    </lineage>
</organism>
<proteinExistence type="predicted"/>
<keyword evidence="1" id="KW-0808">Transferase</keyword>
<dbReference type="EMBL" id="MQUR01000026">
    <property type="protein sequence ID" value="OLZ67322.1"/>
    <property type="molecule type" value="Genomic_DNA"/>
</dbReference>
<dbReference type="CDD" id="cd02440">
    <property type="entry name" value="AdoMet_MTases"/>
    <property type="match status" value="1"/>
</dbReference>
<dbReference type="PANTHER" id="PTHR43861">
    <property type="entry name" value="TRANS-ACONITATE 2-METHYLTRANSFERASE-RELATED"/>
    <property type="match status" value="1"/>
</dbReference>
<keyword evidence="4" id="KW-1185">Reference proteome</keyword>
<evidence type="ECO:0000256" key="1">
    <source>
        <dbReference type="ARBA" id="ARBA00022679"/>
    </source>
</evidence>
<feature type="domain" description="Methyltransferase" evidence="2">
    <location>
        <begin position="55"/>
        <end position="153"/>
    </location>
</feature>
<protein>
    <recommendedName>
        <fullName evidence="2">Methyltransferase domain-containing protein</fullName>
    </recommendedName>
</protein>
<gene>
    <name evidence="3" type="ORF">AVW11_13985</name>
</gene>
<dbReference type="Pfam" id="PF13649">
    <property type="entry name" value="Methyltransf_25"/>
    <property type="match status" value="1"/>
</dbReference>
<dbReference type="SUPFAM" id="SSF53335">
    <property type="entry name" value="S-adenosyl-L-methionine-dependent methyltransferases"/>
    <property type="match status" value="1"/>
</dbReference>